<dbReference type="PANTHER" id="PTHR46953:SF1">
    <property type="entry name" value="G-PROTEIN COUPLED RECEPTOR MTH-LIKE 1-RELATED"/>
    <property type="match status" value="1"/>
</dbReference>
<dbReference type="InterPro" id="IPR017981">
    <property type="entry name" value="GPCR_2-like_7TM"/>
</dbReference>
<keyword evidence="3 6" id="KW-1133">Transmembrane helix</keyword>
<dbReference type="PROSITE" id="PS50261">
    <property type="entry name" value="G_PROTEIN_RECEP_F2_4"/>
    <property type="match status" value="1"/>
</dbReference>
<feature type="transmembrane region" description="Helical" evidence="6">
    <location>
        <begin position="536"/>
        <end position="557"/>
    </location>
</feature>
<feature type="transmembrane region" description="Helical" evidence="6">
    <location>
        <begin position="585"/>
        <end position="604"/>
    </location>
</feature>
<organism evidence="9 10">
    <name type="scientific">Allacma fusca</name>
    <dbReference type="NCBI Taxonomy" id="39272"/>
    <lineage>
        <taxon>Eukaryota</taxon>
        <taxon>Metazoa</taxon>
        <taxon>Ecdysozoa</taxon>
        <taxon>Arthropoda</taxon>
        <taxon>Hexapoda</taxon>
        <taxon>Collembola</taxon>
        <taxon>Symphypleona</taxon>
        <taxon>Sminthuridae</taxon>
        <taxon>Allacma</taxon>
    </lineage>
</organism>
<keyword evidence="7" id="KW-0732">Signal</keyword>
<evidence type="ECO:0000256" key="2">
    <source>
        <dbReference type="ARBA" id="ARBA00022692"/>
    </source>
</evidence>
<feature type="region of interest" description="Disordered" evidence="5">
    <location>
        <begin position="142"/>
        <end position="163"/>
    </location>
</feature>
<evidence type="ECO:0000256" key="3">
    <source>
        <dbReference type="ARBA" id="ARBA00022989"/>
    </source>
</evidence>
<keyword evidence="10" id="KW-1185">Reference proteome</keyword>
<name>A0A8J2NFS0_9HEXA</name>
<feature type="transmembrane region" description="Helical" evidence="6">
    <location>
        <begin position="438"/>
        <end position="462"/>
    </location>
</feature>
<dbReference type="GO" id="GO:0004930">
    <property type="term" value="F:G protein-coupled receptor activity"/>
    <property type="evidence" value="ECO:0007669"/>
    <property type="project" value="InterPro"/>
</dbReference>
<reference evidence="9" key="1">
    <citation type="submission" date="2021-06" db="EMBL/GenBank/DDBJ databases">
        <authorList>
            <person name="Hodson N. C."/>
            <person name="Mongue J. A."/>
            <person name="Jaron S. K."/>
        </authorList>
    </citation>
    <scope>NUCLEOTIDE SEQUENCE</scope>
</reference>
<dbReference type="InterPro" id="IPR000832">
    <property type="entry name" value="GPCR_2_secretin-like"/>
</dbReference>
<evidence type="ECO:0000313" key="10">
    <source>
        <dbReference type="Proteomes" id="UP000708208"/>
    </source>
</evidence>
<sequence>MLWTTRQKLFMRYPILLPSHLFVCVLLWDCAKCDNDLTLNFCCPPNSQYDLQNDNCAEVTETTTNNVALEENARQNDSKGLGREPLETDYVTLPGRLVLDFRKRNQSEYKFRRANSPDVPANACNKGKFTVVLNLREDTQEEITGTNNSQSNHTTGRPPIPQSPIWFTSKGQLRVENEYYSPPEFCIARFQNEMLTLRVCNATCSENTPCIRKCCDLNEVWDLKRKSGARQFCVSTSNTTWEPEFYKYPKVKVTPEERKAMYPHYKIVTPKVFCSTFKRPVVLSIEHRDHNLTYWKFRVNTKGDVFIRATRYTWNNNNPKGLYCLDGALNSEFWVGEDQLEYSGLREDEFMLTCSEKTKPVNRDQSALYACLMFISCFFLLLTMAVHIALYDKQPNRAWTLTLLSYTMSLFFFYLVFALMHISGFIIKRGEKIDYFCYSIGVGVNFFFVSTFCWMSAVNYDIFCTFKVLKPTAGRSKGLRKYLMYAGFSLTVPIVIVTIGLVIDNLYRYDYDSGIIVPEYGIRKCNLDSEYAQLVYTYGPAGVLLIFNIICFAITIYTMHKIQKSTKFATASSSKKRQQEQSLKLFAKLIFVMGVPWIFEIISWYVEKDKEAGNSWYWIVTDLINIFQAVAIFWIFVCKPDIIRQLEQKYPWFTRFLDSVFLDTESARKITERHPKLKRFVGPLTRKGTMDTGSSGAKTGGTAESAVSTSNAQVELGSMETQNTELLSQKSTQ</sequence>
<evidence type="ECO:0000256" key="4">
    <source>
        <dbReference type="ARBA" id="ARBA00023136"/>
    </source>
</evidence>
<feature type="compositionally biased region" description="Low complexity" evidence="5">
    <location>
        <begin position="692"/>
        <end position="706"/>
    </location>
</feature>
<feature type="transmembrane region" description="Helical" evidence="6">
    <location>
        <begin position="482"/>
        <end position="503"/>
    </location>
</feature>
<evidence type="ECO:0000256" key="6">
    <source>
        <dbReference type="SAM" id="Phobius"/>
    </source>
</evidence>
<dbReference type="CDD" id="cd15039">
    <property type="entry name" value="7tmB3_Methuselah-like"/>
    <property type="match status" value="1"/>
</dbReference>
<feature type="transmembrane region" description="Helical" evidence="6">
    <location>
        <begin position="367"/>
        <end position="391"/>
    </location>
</feature>
<dbReference type="EMBL" id="CAJVCH010000001">
    <property type="protein sequence ID" value="CAG7629262.1"/>
    <property type="molecule type" value="Genomic_DNA"/>
</dbReference>
<dbReference type="AlphaFoldDB" id="A0A8J2NFS0"/>
<dbReference type="InterPro" id="IPR052808">
    <property type="entry name" value="GPCR_Mth-like"/>
</dbReference>
<dbReference type="Pfam" id="PF00002">
    <property type="entry name" value="7tm_2"/>
    <property type="match status" value="1"/>
</dbReference>
<gene>
    <name evidence="9" type="ORF">AFUS01_LOCUS39</name>
</gene>
<dbReference type="GO" id="GO:0007166">
    <property type="term" value="P:cell surface receptor signaling pathway"/>
    <property type="evidence" value="ECO:0007669"/>
    <property type="project" value="InterPro"/>
</dbReference>
<keyword evidence="4 6" id="KW-0472">Membrane</keyword>
<comment type="subcellular location">
    <subcellularLocation>
        <location evidence="1">Membrane</location>
        <topology evidence="1">Multi-pass membrane protein</topology>
    </subcellularLocation>
</comment>
<feature type="compositionally biased region" description="Polar residues" evidence="5">
    <location>
        <begin position="707"/>
        <end position="733"/>
    </location>
</feature>
<dbReference type="GO" id="GO:0016020">
    <property type="term" value="C:membrane"/>
    <property type="evidence" value="ECO:0007669"/>
    <property type="project" value="UniProtKB-SubCell"/>
</dbReference>
<feature type="region of interest" description="Disordered" evidence="5">
    <location>
        <begin position="685"/>
        <end position="733"/>
    </location>
</feature>
<protein>
    <recommendedName>
        <fullName evidence="8">G-protein coupled receptors family 2 profile 2 domain-containing protein</fullName>
    </recommendedName>
</protein>
<evidence type="ECO:0000256" key="5">
    <source>
        <dbReference type="SAM" id="MobiDB-lite"/>
    </source>
</evidence>
<feature type="transmembrane region" description="Helical" evidence="6">
    <location>
        <begin position="403"/>
        <end position="426"/>
    </location>
</feature>
<proteinExistence type="predicted"/>
<keyword evidence="2 6" id="KW-0812">Transmembrane</keyword>
<evidence type="ECO:0000256" key="1">
    <source>
        <dbReference type="ARBA" id="ARBA00004141"/>
    </source>
</evidence>
<feature type="compositionally biased region" description="Polar residues" evidence="5">
    <location>
        <begin position="142"/>
        <end position="155"/>
    </location>
</feature>
<evidence type="ECO:0000313" key="9">
    <source>
        <dbReference type="EMBL" id="CAG7629262.1"/>
    </source>
</evidence>
<dbReference type="OrthoDB" id="6134459at2759"/>
<evidence type="ECO:0000259" key="8">
    <source>
        <dbReference type="PROSITE" id="PS50261"/>
    </source>
</evidence>
<feature type="chain" id="PRO_5035311689" description="G-protein coupled receptors family 2 profile 2 domain-containing protein" evidence="7">
    <location>
        <begin position="34"/>
        <end position="733"/>
    </location>
</feature>
<feature type="signal peptide" evidence="7">
    <location>
        <begin position="1"/>
        <end position="33"/>
    </location>
</feature>
<feature type="domain" description="G-protein coupled receptors family 2 profile 2" evidence="8">
    <location>
        <begin position="365"/>
        <end position="640"/>
    </location>
</feature>
<evidence type="ECO:0000256" key="7">
    <source>
        <dbReference type="SAM" id="SignalP"/>
    </source>
</evidence>
<comment type="caution">
    <text evidence="9">The sequence shown here is derived from an EMBL/GenBank/DDBJ whole genome shotgun (WGS) entry which is preliminary data.</text>
</comment>
<dbReference type="PANTHER" id="PTHR46953">
    <property type="entry name" value="G-PROTEIN COUPLED RECEPTOR MTH-LIKE 1-RELATED"/>
    <property type="match status" value="1"/>
</dbReference>
<accession>A0A8J2NFS0</accession>
<feature type="transmembrane region" description="Helical" evidence="6">
    <location>
        <begin position="616"/>
        <end position="637"/>
    </location>
</feature>
<dbReference type="Proteomes" id="UP000708208">
    <property type="component" value="Unassembled WGS sequence"/>
</dbReference>